<gene>
    <name evidence="8" type="primary">acpS</name>
    <name evidence="11" type="ORF">ABCS64_07185</name>
</gene>
<organism evidence="11 12">
    <name type="scientific">Dentiradicibacter hellwigii</name>
    <dbReference type="NCBI Taxonomy" id="3149053"/>
    <lineage>
        <taxon>Bacteria</taxon>
        <taxon>Pseudomonadati</taxon>
        <taxon>Pseudomonadota</taxon>
        <taxon>Betaproteobacteria</taxon>
        <taxon>Rhodocyclales</taxon>
        <taxon>Rhodocyclaceae</taxon>
        <taxon>Dentiradicibacter</taxon>
    </lineage>
</organism>
<keyword evidence="2 8" id="KW-0808">Transferase</keyword>
<dbReference type="InterPro" id="IPR037143">
    <property type="entry name" value="4-PPantetheinyl_Trfase_dom_sf"/>
</dbReference>
<dbReference type="InterPro" id="IPR002582">
    <property type="entry name" value="ACPS"/>
</dbReference>
<sequence length="175" mass="18194">MIAGIGTDIVAVARLGRLYRRYGERLLDKLLAPGERAAFDRASASVDVAESADPVDSTGSDDSAAPAFVRPARFLAKRFAAKEALGKALGIGVAAPATLPNVRVMHDATGRPGFEFAPELAAYLAERGIGRAHLSLSDEADYAVAFVILESAPPLPAAPEKPAPAGITGSEAERQ</sequence>
<protein>
    <recommendedName>
        <fullName evidence="8">Holo-[acyl-carrier-protein] synthase</fullName>
        <shortName evidence="8">Holo-ACP synthase</shortName>
        <ecNumber evidence="8">2.7.8.7</ecNumber>
    </recommendedName>
    <alternativeName>
        <fullName evidence="8">4'-phosphopantetheinyl transferase AcpS</fullName>
    </alternativeName>
</protein>
<dbReference type="Pfam" id="PF01648">
    <property type="entry name" value="ACPS"/>
    <property type="match status" value="1"/>
</dbReference>
<keyword evidence="1 8" id="KW-0444">Lipid biosynthesis</keyword>
<evidence type="ECO:0000313" key="11">
    <source>
        <dbReference type="EMBL" id="MFA9950100.1"/>
    </source>
</evidence>
<dbReference type="EMBL" id="JBEUWX010000002">
    <property type="protein sequence ID" value="MFA9950100.1"/>
    <property type="molecule type" value="Genomic_DNA"/>
</dbReference>
<feature type="domain" description="4'-phosphopantetheinyl transferase" evidence="10">
    <location>
        <begin position="4"/>
        <end position="146"/>
    </location>
</feature>
<feature type="binding site" evidence="8">
    <location>
        <position position="83"/>
    </location>
    <ligand>
        <name>Mg(2+)</name>
        <dbReference type="ChEBI" id="CHEBI:18420"/>
    </ligand>
</feature>
<keyword evidence="12" id="KW-1185">Reference proteome</keyword>
<comment type="cofactor">
    <cofactor evidence="8">
        <name>Mg(2+)</name>
        <dbReference type="ChEBI" id="CHEBI:18420"/>
    </cofactor>
</comment>
<comment type="catalytic activity">
    <reaction evidence="8">
        <text>apo-[ACP] + CoA = holo-[ACP] + adenosine 3',5'-bisphosphate + H(+)</text>
        <dbReference type="Rhea" id="RHEA:12068"/>
        <dbReference type="Rhea" id="RHEA-COMP:9685"/>
        <dbReference type="Rhea" id="RHEA-COMP:9690"/>
        <dbReference type="ChEBI" id="CHEBI:15378"/>
        <dbReference type="ChEBI" id="CHEBI:29999"/>
        <dbReference type="ChEBI" id="CHEBI:57287"/>
        <dbReference type="ChEBI" id="CHEBI:58343"/>
        <dbReference type="ChEBI" id="CHEBI:64479"/>
        <dbReference type="EC" id="2.7.8.7"/>
    </reaction>
</comment>
<accession>A0ABV4UGB8</accession>
<dbReference type="Gene3D" id="3.90.470.20">
    <property type="entry name" value="4'-phosphopantetheinyl transferase domain"/>
    <property type="match status" value="1"/>
</dbReference>
<evidence type="ECO:0000256" key="2">
    <source>
        <dbReference type="ARBA" id="ARBA00022679"/>
    </source>
</evidence>
<dbReference type="NCBIfam" id="TIGR00556">
    <property type="entry name" value="pantethn_trn"/>
    <property type="match status" value="1"/>
</dbReference>
<dbReference type="RefSeq" id="WP_418891179.1">
    <property type="nucleotide sequence ID" value="NZ_JBEUWX010000002.1"/>
</dbReference>
<evidence type="ECO:0000256" key="6">
    <source>
        <dbReference type="ARBA" id="ARBA00023098"/>
    </source>
</evidence>
<evidence type="ECO:0000256" key="9">
    <source>
        <dbReference type="SAM" id="MobiDB-lite"/>
    </source>
</evidence>
<evidence type="ECO:0000256" key="3">
    <source>
        <dbReference type="ARBA" id="ARBA00022723"/>
    </source>
</evidence>
<evidence type="ECO:0000259" key="10">
    <source>
        <dbReference type="Pfam" id="PF01648"/>
    </source>
</evidence>
<evidence type="ECO:0000256" key="8">
    <source>
        <dbReference type="HAMAP-Rule" id="MF_00101"/>
    </source>
</evidence>
<keyword evidence="3 8" id="KW-0479">Metal-binding</keyword>
<feature type="binding site" evidence="8">
    <location>
        <position position="8"/>
    </location>
    <ligand>
        <name>Mg(2+)</name>
        <dbReference type="ChEBI" id="CHEBI:18420"/>
    </ligand>
</feature>
<dbReference type="HAMAP" id="MF_00101">
    <property type="entry name" value="AcpS"/>
    <property type="match status" value="1"/>
</dbReference>
<evidence type="ECO:0000256" key="4">
    <source>
        <dbReference type="ARBA" id="ARBA00022832"/>
    </source>
</evidence>
<keyword evidence="4 8" id="KW-0276">Fatty acid metabolism</keyword>
<feature type="region of interest" description="Disordered" evidence="9">
    <location>
        <begin position="154"/>
        <end position="175"/>
    </location>
</feature>
<reference evidence="12" key="1">
    <citation type="submission" date="2024-06" db="EMBL/GenBank/DDBJ databases">
        <title>Radixoralia hellwigii gen. nov., sp nov., isolated from a root canal in the human oral cavity.</title>
        <authorList>
            <person name="Bartsch S."/>
            <person name="Wittmer A."/>
            <person name="Schulz A.-K."/>
            <person name="Neumann-Schaal M."/>
            <person name="Wolf J."/>
            <person name="Gronow S."/>
            <person name="Tennert C."/>
            <person name="Haecker G."/>
            <person name="Cieplik F."/>
            <person name="Al-Ahmad A."/>
        </authorList>
    </citation>
    <scope>NUCLEOTIDE SEQUENCE [LARGE SCALE GENOMIC DNA]</scope>
    <source>
        <strain evidence="12">Wk13</strain>
    </source>
</reference>
<dbReference type="SUPFAM" id="SSF56214">
    <property type="entry name" value="4'-phosphopantetheinyl transferase"/>
    <property type="match status" value="1"/>
</dbReference>
<keyword evidence="6 8" id="KW-0443">Lipid metabolism</keyword>
<dbReference type="Proteomes" id="UP001574673">
    <property type="component" value="Unassembled WGS sequence"/>
</dbReference>
<dbReference type="EC" id="2.7.8.7" evidence="8"/>
<comment type="function">
    <text evidence="8">Transfers the 4'-phosphopantetheine moiety from coenzyme A to a Ser of acyl-carrier-protein.</text>
</comment>
<evidence type="ECO:0000256" key="7">
    <source>
        <dbReference type="ARBA" id="ARBA00023160"/>
    </source>
</evidence>
<proteinExistence type="inferred from homology"/>
<evidence type="ECO:0000313" key="12">
    <source>
        <dbReference type="Proteomes" id="UP001574673"/>
    </source>
</evidence>
<evidence type="ECO:0000256" key="5">
    <source>
        <dbReference type="ARBA" id="ARBA00022842"/>
    </source>
</evidence>
<comment type="similarity">
    <text evidence="8">Belongs to the P-Pant transferase superfamily. AcpS family.</text>
</comment>
<dbReference type="InterPro" id="IPR008278">
    <property type="entry name" value="4-PPantetheinyl_Trfase_dom"/>
</dbReference>
<keyword evidence="8" id="KW-0963">Cytoplasm</keyword>
<comment type="caution">
    <text evidence="11">The sequence shown here is derived from an EMBL/GenBank/DDBJ whole genome shotgun (WGS) entry which is preliminary data.</text>
</comment>
<keyword evidence="5 8" id="KW-0460">Magnesium</keyword>
<keyword evidence="7 8" id="KW-0275">Fatty acid biosynthesis</keyword>
<name>A0ABV4UGB8_9RHOO</name>
<evidence type="ECO:0000256" key="1">
    <source>
        <dbReference type="ARBA" id="ARBA00022516"/>
    </source>
</evidence>
<dbReference type="GO" id="GO:0008897">
    <property type="term" value="F:holo-[acyl-carrier-protein] synthase activity"/>
    <property type="evidence" value="ECO:0007669"/>
    <property type="project" value="UniProtKB-EC"/>
</dbReference>
<dbReference type="InterPro" id="IPR004568">
    <property type="entry name" value="Ppantetheine-prot_Trfase_dom"/>
</dbReference>
<comment type="subcellular location">
    <subcellularLocation>
        <location evidence="8">Cytoplasm</location>
    </subcellularLocation>
</comment>